<dbReference type="EMBL" id="PCRN01000049">
    <property type="protein sequence ID" value="PIP22326.1"/>
    <property type="molecule type" value="Genomic_DNA"/>
</dbReference>
<evidence type="ECO:0000313" key="5">
    <source>
        <dbReference type="EMBL" id="PIP22326.1"/>
    </source>
</evidence>
<reference evidence="5 6" key="1">
    <citation type="submission" date="2017-09" db="EMBL/GenBank/DDBJ databases">
        <title>Depth-based differentiation of microbial function through sediment-hosted aquifers and enrichment of novel symbionts in the deep terrestrial subsurface.</title>
        <authorList>
            <person name="Probst A.J."/>
            <person name="Ladd B."/>
            <person name="Jarett J.K."/>
            <person name="Geller-Mcgrath D.E."/>
            <person name="Sieber C.M."/>
            <person name="Emerson J.B."/>
            <person name="Anantharaman K."/>
            <person name="Thomas B.C."/>
            <person name="Malmstrom R."/>
            <person name="Stieglmeier M."/>
            <person name="Klingl A."/>
            <person name="Woyke T."/>
            <person name="Ryan C.M."/>
            <person name="Banfield J.F."/>
        </authorList>
    </citation>
    <scope>NUCLEOTIDE SEQUENCE [LARGE SCALE GENOMIC DNA]</scope>
    <source>
        <strain evidence="5">CG23_combo_of_CG06-09_8_20_14_all_39_25</strain>
    </source>
</reference>
<dbReference type="InterPro" id="IPR006131">
    <property type="entry name" value="Asp_carbamoyltransf_Asp/Orn-bd"/>
</dbReference>
<evidence type="ECO:0000256" key="2">
    <source>
        <dbReference type="RuleBase" id="RU003634"/>
    </source>
</evidence>
<dbReference type="PANTHER" id="PTHR45753">
    <property type="entry name" value="ORNITHINE CARBAMOYLTRANSFERASE, MITOCHONDRIAL"/>
    <property type="match status" value="1"/>
</dbReference>
<proteinExistence type="inferred from homology"/>
<protein>
    <submittedName>
        <fullName evidence="5">Uncharacterized protein</fullName>
    </submittedName>
</protein>
<evidence type="ECO:0000256" key="1">
    <source>
        <dbReference type="ARBA" id="ARBA00022679"/>
    </source>
</evidence>
<gene>
    <name evidence="5" type="ORF">COX38_01225</name>
</gene>
<dbReference type="Gene3D" id="3.40.50.1370">
    <property type="entry name" value="Aspartate/ornithine carbamoyltransferase"/>
    <property type="match status" value="2"/>
</dbReference>
<dbReference type="PRINTS" id="PR00100">
    <property type="entry name" value="AOTCASE"/>
</dbReference>
<keyword evidence="1 2" id="KW-0808">Transferase</keyword>
<accession>A0A2G9YSW2</accession>
<dbReference type="SUPFAM" id="SSF53671">
    <property type="entry name" value="Aspartate/ornithine carbamoyltransferase"/>
    <property type="match status" value="1"/>
</dbReference>
<dbReference type="InterPro" id="IPR006132">
    <property type="entry name" value="Asp/Orn_carbamoyltranf_P-bd"/>
</dbReference>
<dbReference type="GO" id="GO:0006520">
    <property type="term" value="P:amino acid metabolic process"/>
    <property type="evidence" value="ECO:0007669"/>
    <property type="project" value="InterPro"/>
</dbReference>
<dbReference type="PROSITE" id="PS00097">
    <property type="entry name" value="CARBAMOYLTRANSFERASE"/>
    <property type="match status" value="1"/>
</dbReference>
<dbReference type="GO" id="GO:0016597">
    <property type="term" value="F:amino acid binding"/>
    <property type="evidence" value="ECO:0007669"/>
    <property type="project" value="InterPro"/>
</dbReference>
<feature type="domain" description="Aspartate/ornithine carbamoyltransferase Asp/Orn-binding" evidence="3">
    <location>
        <begin position="168"/>
        <end position="333"/>
    </location>
</feature>
<feature type="domain" description="Aspartate/ornithine carbamoyltransferase carbamoyl-P binding" evidence="4">
    <location>
        <begin position="6"/>
        <end position="155"/>
    </location>
</feature>
<comment type="caution">
    <text evidence="5">The sequence shown here is derived from an EMBL/GenBank/DDBJ whole genome shotgun (WGS) entry which is preliminary data.</text>
</comment>
<dbReference type="GO" id="GO:0016743">
    <property type="term" value="F:carboxyl- or carbamoyltransferase activity"/>
    <property type="evidence" value="ECO:0007669"/>
    <property type="project" value="InterPro"/>
</dbReference>
<evidence type="ECO:0000259" key="4">
    <source>
        <dbReference type="Pfam" id="PF02729"/>
    </source>
</evidence>
<dbReference type="Proteomes" id="UP000229054">
    <property type="component" value="Unassembled WGS sequence"/>
</dbReference>
<comment type="similarity">
    <text evidence="2">Belongs to the aspartate/ornithine carbamoyltransferase superfamily.</text>
</comment>
<evidence type="ECO:0000313" key="6">
    <source>
        <dbReference type="Proteomes" id="UP000229054"/>
    </source>
</evidence>
<organism evidence="5 6">
    <name type="scientific">Candidatus Nealsonbacteria bacterium CG23_combo_of_CG06-09_8_20_14_all_39_25</name>
    <dbReference type="NCBI Taxonomy" id="1974723"/>
    <lineage>
        <taxon>Bacteria</taxon>
        <taxon>Candidatus Nealsoniibacteriota</taxon>
    </lineage>
</organism>
<sequence>MKMPHHVLSADQFNPEILEIIFEEAERIRKADAINSVLLEKPLQGKIIPLLFWEASTRTFISSFNAVVKLGGTPVPVLNAGKFSSVTKGETLEDTIRTCADLKADAIVMRHSEAGSAQMAADILDRYAPWVHLFNAGDGKGEHPTQMGLDIYTIWRNKKEALKKGELVVALAGELSDSRVFHSDAKVLIKWGVKKFILVSEKGNDLPDDILAEAEKKRIPYIKTTDILEYAEEPDVWIFTRLQLERKKVLGKILKIFPFLRPWVRRRYNQRFGMTKKLQARMKSSALAMHPLPRVGDMPEWMDEDERAVYLSRGKDTESQVTNGLYFRTAQLKLTLAGA</sequence>
<dbReference type="UniPathway" id="UPA00070">
    <property type="reaction ID" value="UER00116"/>
</dbReference>
<dbReference type="PANTHER" id="PTHR45753:SF6">
    <property type="entry name" value="ASPARTATE CARBAMOYLTRANSFERASE"/>
    <property type="match status" value="1"/>
</dbReference>
<dbReference type="Pfam" id="PF02729">
    <property type="entry name" value="OTCace_N"/>
    <property type="match status" value="1"/>
</dbReference>
<dbReference type="InterPro" id="IPR006130">
    <property type="entry name" value="Asp/Orn_carbamoylTrfase"/>
</dbReference>
<dbReference type="InterPro" id="IPR036901">
    <property type="entry name" value="Asp/Orn_carbamoylTrfase_sf"/>
</dbReference>
<evidence type="ECO:0000259" key="3">
    <source>
        <dbReference type="Pfam" id="PF00185"/>
    </source>
</evidence>
<dbReference type="GO" id="GO:0044205">
    <property type="term" value="P:'de novo' UMP biosynthetic process"/>
    <property type="evidence" value="ECO:0007669"/>
    <property type="project" value="UniProtKB-UniPathway"/>
</dbReference>
<dbReference type="PRINTS" id="PR00101">
    <property type="entry name" value="ATCASE"/>
</dbReference>
<name>A0A2G9YSW2_9BACT</name>
<dbReference type="Pfam" id="PF00185">
    <property type="entry name" value="OTCace"/>
    <property type="match status" value="1"/>
</dbReference>
<dbReference type="AlphaFoldDB" id="A0A2G9YSW2"/>